<keyword evidence="3" id="KW-1185">Reference proteome</keyword>
<evidence type="ECO:0000256" key="1">
    <source>
        <dbReference type="SAM" id="SignalP"/>
    </source>
</evidence>
<accession>A0AAW5QZ09</accession>
<sequence length="95" mass="9660">MSTTKTLTAMAVAGAVATALTMTAAPKQAGAQDMEKCYGVALKGQNDCKAGAHDCKGMSTVDYDGQSFKLVATGSCTAMQTPEGPGSLEPIERPS</sequence>
<feature type="chain" id="PRO_5043408905" evidence="1">
    <location>
        <begin position="25"/>
        <end position="95"/>
    </location>
</feature>
<proteinExistence type="predicted"/>
<dbReference type="RefSeq" id="WP_261615216.1">
    <property type="nucleotide sequence ID" value="NZ_JALIDZ010000003.1"/>
</dbReference>
<gene>
    <name evidence="2" type="ORF">MUB46_07220</name>
</gene>
<keyword evidence="1" id="KW-0732">Signal</keyword>
<evidence type="ECO:0000313" key="3">
    <source>
        <dbReference type="Proteomes" id="UP001320898"/>
    </source>
</evidence>
<reference evidence="2 3" key="1">
    <citation type="submission" date="2022-04" db="EMBL/GenBank/DDBJ databases">
        <authorList>
            <person name="Ye Y.-Q."/>
            <person name="Du Z.-J."/>
        </authorList>
    </citation>
    <scope>NUCLEOTIDE SEQUENCE [LARGE SCALE GENOMIC DNA]</scope>
    <source>
        <strain evidence="2 3">A6E488</strain>
    </source>
</reference>
<dbReference type="EMBL" id="JALIDZ010000003">
    <property type="protein sequence ID" value="MCT8971641.1"/>
    <property type="molecule type" value="Genomic_DNA"/>
</dbReference>
<organism evidence="2 3">
    <name type="scientific">Microbaculum marinisediminis</name>
    <dbReference type="NCBI Taxonomy" id="2931392"/>
    <lineage>
        <taxon>Bacteria</taxon>
        <taxon>Pseudomonadati</taxon>
        <taxon>Pseudomonadota</taxon>
        <taxon>Alphaproteobacteria</taxon>
        <taxon>Hyphomicrobiales</taxon>
        <taxon>Tepidamorphaceae</taxon>
        <taxon>Microbaculum</taxon>
    </lineage>
</organism>
<dbReference type="AlphaFoldDB" id="A0AAW5QZ09"/>
<dbReference type="Pfam" id="PF10048">
    <property type="entry name" value="DUF2282"/>
    <property type="match status" value="1"/>
</dbReference>
<dbReference type="InterPro" id="IPR018740">
    <property type="entry name" value="DUF2282_membr"/>
</dbReference>
<evidence type="ECO:0000313" key="2">
    <source>
        <dbReference type="EMBL" id="MCT8971641.1"/>
    </source>
</evidence>
<protein>
    <submittedName>
        <fullName evidence="2">DUF2282 domain-containing protein</fullName>
    </submittedName>
</protein>
<dbReference type="Proteomes" id="UP001320898">
    <property type="component" value="Unassembled WGS sequence"/>
</dbReference>
<comment type="caution">
    <text evidence="2">The sequence shown here is derived from an EMBL/GenBank/DDBJ whole genome shotgun (WGS) entry which is preliminary data.</text>
</comment>
<name>A0AAW5QZ09_9HYPH</name>
<feature type="signal peptide" evidence="1">
    <location>
        <begin position="1"/>
        <end position="24"/>
    </location>
</feature>